<dbReference type="InterPro" id="IPR040325">
    <property type="entry name" value="RIMBP1/2/3"/>
</dbReference>
<dbReference type="InterPro" id="IPR036028">
    <property type="entry name" value="SH3-like_dom_sf"/>
</dbReference>
<protein>
    <recommendedName>
        <fullName evidence="3">SH3 domain-containing protein</fullName>
    </recommendedName>
</protein>
<accession>T1IHF1</accession>
<dbReference type="EnsemblMetazoa" id="SMAR000265-RA">
    <property type="protein sequence ID" value="SMAR000265-PA"/>
    <property type="gene ID" value="SMAR000265"/>
</dbReference>
<evidence type="ECO:0000313" key="5">
    <source>
        <dbReference type="Proteomes" id="UP000014500"/>
    </source>
</evidence>
<dbReference type="FunFam" id="2.30.30.40:FF:000016">
    <property type="entry name" value="RIMS-binding protein 2 isoform X2"/>
    <property type="match status" value="1"/>
</dbReference>
<dbReference type="CDD" id="cd12013">
    <property type="entry name" value="SH3_RIM-BP_3"/>
    <property type="match status" value="1"/>
</dbReference>
<reference evidence="5" key="1">
    <citation type="submission" date="2011-05" db="EMBL/GenBank/DDBJ databases">
        <authorList>
            <person name="Richards S.R."/>
            <person name="Qu J."/>
            <person name="Jiang H."/>
            <person name="Jhangiani S.N."/>
            <person name="Agravi P."/>
            <person name="Goodspeed R."/>
            <person name="Gross S."/>
            <person name="Mandapat C."/>
            <person name="Jackson L."/>
            <person name="Mathew T."/>
            <person name="Pu L."/>
            <person name="Thornton R."/>
            <person name="Saada N."/>
            <person name="Wilczek-Boney K.B."/>
            <person name="Lee S."/>
            <person name="Kovar C."/>
            <person name="Wu Y."/>
            <person name="Scherer S.E."/>
            <person name="Worley K.C."/>
            <person name="Muzny D.M."/>
            <person name="Gibbs R."/>
        </authorList>
    </citation>
    <scope>NUCLEOTIDE SEQUENCE</scope>
    <source>
        <strain evidence="5">Brora</strain>
    </source>
</reference>
<evidence type="ECO:0000256" key="2">
    <source>
        <dbReference type="PROSITE-ProRule" id="PRU00192"/>
    </source>
</evidence>
<dbReference type="EMBL" id="JH429890">
    <property type="status" value="NOT_ANNOTATED_CDS"/>
    <property type="molecule type" value="Genomic_DNA"/>
</dbReference>
<keyword evidence="1 2" id="KW-0728">SH3 domain</keyword>
<dbReference type="Gene3D" id="2.30.30.40">
    <property type="entry name" value="SH3 Domains"/>
    <property type="match status" value="2"/>
</dbReference>
<dbReference type="GO" id="GO:0007274">
    <property type="term" value="P:neuromuscular synaptic transmission"/>
    <property type="evidence" value="ECO:0007669"/>
    <property type="project" value="TreeGrafter"/>
</dbReference>
<dbReference type="PANTHER" id="PTHR14234">
    <property type="entry name" value="RIM BINDING PROTEIN-RELATED"/>
    <property type="match status" value="1"/>
</dbReference>
<evidence type="ECO:0000259" key="3">
    <source>
        <dbReference type="PROSITE" id="PS50002"/>
    </source>
</evidence>
<feature type="domain" description="SH3" evidence="3">
    <location>
        <begin position="242"/>
        <end position="309"/>
    </location>
</feature>
<dbReference type="STRING" id="126957.T1IHF1"/>
<evidence type="ECO:0000313" key="4">
    <source>
        <dbReference type="EnsemblMetazoa" id="SMAR000265-PA"/>
    </source>
</evidence>
<dbReference type="SMART" id="SM00326">
    <property type="entry name" value="SH3"/>
    <property type="match status" value="1"/>
</dbReference>
<sequence>MNNYNKLEKWNAKVYKSIYPLQTGRTSVLNRRIKIHKEGTDEKVRPVINTKACTTAGLSWWLAKQLRLLLPKKKSSYTTTKNWVEDIKEVELDDDEQLAIFDIESMFLTIDRKEALDELTIILNKLVDERGWITIDEKHWEPQELVDLVALCMDDNVFRWDGLWFRQASGVFMGNSLSPLLAEIIFGDIDLDGFYWGEAQGRKGFVPGNLVTKLLPNQSVTVEPARSRRGGDRWTGISYSKLQKRKMLALYDYDPQELSPNVDADAELSFHMGELIYVYGDLDEDGFYCGEINGVRGLVPSNFLTETTQDYRQSISSSNFTLYDTSGMGRAK</sequence>
<dbReference type="HOGENOM" id="CLU_837636_0_0_1"/>
<dbReference type="AlphaFoldDB" id="T1IHF1"/>
<dbReference type="InterPro" id="IPR035755">
    <property type="entry name" value="RIM-BP_SH3_3"/>
</dbReference>
<dbReference type="Pfam" id="PF14604">
    <property type="entry name" value="SH3_9"/>
    <property type="match status" value="1"/>
</dbReference>
<organism evidence="4 5">
    <name type="scientific">Strigamia maritima</name>
    <name type="common">European centipede</name>
    <name type="synonym">Geophilus maritimus</name>
    <dbReference type="NCBI Taxonomy" id="126957"/>
    <lineage>
        <taxon>Eukaryota</taxon>
        <taxon>Metazoa</taxon>
        <taxon>Ecdysozoa</taxon>
        <taxon>Arthropoda</taxon>
        <taxon>Myriapoda</taxon>
        <taxon>Chilopoda</taxon>
        <taxon>Pleurostigmophora</taxon>
        <taxon>Geophilomorpha</taxon>
        <taxon>Linotaeniidae</taxon>
        <taxon>Strigamia</taxon>
    </lineage>
</organism>
<proteinExistence type="predicted"/>
<dbReference type="PANTHER" id="PTHR14234:SF19">
    <property type="entry name" value="RIM-BINDING PROTEIN, ISOFORM F"/>
    <property type="match status" value="1"/>
</dbReference>
<dbReference type="Proteomes" id="UP000014500">
    <property type="component" value="Unassembled WGS sequence"/>
</dbReference>
<reference evidence="4" key="2">
    <citation type="submission" date="2015-02" db="UniProtKB">
        <authorList>
            <consortium name="EnsemblMetazoa"/>
        </authorList>
    </citation>
    <scope>IDENTIFICATION</scope>
</reference>
<dbReference type="SUPFAM" id="SSF50044">
    <property type="entry name" value="SH3-domain"/>
    <property type="match status" value="1"/>
</dbReference>
<dbReference type="eggNOG" id="KOG3632">
    <property type="taxonomic scope" value="Eukaryota"/>
</dbReference>
<keyword evidence="5" id="KW-1185">Reference proteome</keyword>
<name>T1IHF1_STRMM</name>
<dbReference type="PRINTS" id="PR00452">
    <property type="entry name" value="SH3DOMAIN"/>
</dbReference>
<dbReference type="PROSITE" id="PS50002">
    <property type="entry name" value="SH3"/>
    <property type="match status" value="1"/>
</dbReference>
<evidence type="ECO:0000256" key="1">
    <source>
        <dbReference type="ARBA" id="ARBA00022443"/>
    </source>
</evidence>
<dbReference type="GO" id="GO:0045202">
    <property type="term" value="C:synapse"/>
    <property type="evidence" value="ECO:0007669"/>
    <property type="project" value="GOC"/>
</dbReference>
<dbReference type="InterPro" id="IPR001452">
    <property type="entry name" value="SH3_domain"/>
</dbReference>